<dbReference type="InterPro" id="IPR005653">
    <property type="entry name" value="OstA-like_N"/>
</dbReference>
<feature type="domain" description="Organic solvent tolerance-like N-terminal" evidence="1">
    <location>
        <begin position="39"/>
        <end position="170"/>
    </location>
</feature>
<comment type="caution">
    <text evidence="2">The sequence shown here is derived from an EMBL/GenBank/DDBJ whole genome shotgun (WGS) entry which is preliminary data.</text>
</comment>
<protein>
    <recommendedName>
        <fullName evidence="1">Organic solvent tolerance-like N-terminal domain-containing protein</fullName>
    </recommendedName>
</protein>
<dbReference type="EMBL" id="JADINB010000109">
    <property type="protein sequence ID" value="MBO8429251.1"/>
    <property type="molecule type" value="Genomic_DNA"/>
</dbReference>
<dbReference type="Pfam" id="PF13100">
    <property type="entry name" value="OstA_2"/>
    <property type="match status" value="1"/>
</dbReference>
<reference evidence="2" key="1">
    <citation type="submission" date="2020-10" db="EMBL/GenBank/DDBJ databases">
        <authorList>
            <person name="Gilroy R."/>
        </authorList>
    </citation>
    <scope>NUCLEOTIDE SEQUENCE</scope>
    <source>
        <strain evidence="2">15467</strain>
    </source>
</reference>
<evidence type="ECO:0000313" key="3">
    <source>
        <dbReference type="Proteomes" id="UP000823635"/>
    </source>
</evidence>
<dbReference type="Gene3D" id="2.60.450.10">
    <property type="entry name" value="Lipopolysaccharide (LPS) transport protein A like domain"/>
    <property type="match status" value="2"/>
</dbReference>
<name>A0A9D9DKX2_9BACT</name>
<organism evidence="2 3">
    <name type="scientific">Candidatus Egerieousia excrementavium</name>
    <dbReference type="NCBI Taxonomy" id="2840778"/>
    <lineage>
        <taxon>Bacteria</taxon>
        <taxon>Pseudomonadati</taxon>
        <taxon>Bacteroidota</taxon>
        <taxon>Bacteroidia</taxon>
        <taxon>Bacteroidales</taxon>
        <taxon>Candidatus Egerieousia</taxon>
    </lineage>
</organism>
<accession>A0A9D9DKX2</accession>
<evidence type="ECO:0000259" key="1">
    <source>
        <dbReference type="Pfam" id="PF13100"/>
    </source>
</evidence>
<dbReference type="Proteomes" id="UP000823635">
    <property type="component" value="Unassembled WGS sequence"/>
</dbReference>
<gene>
    <name evidence="2" type="ORF">IAC68_04905</name>
</gene>
<sequence length="666" mass="76130">MLLHFIATASHAQETAQRDSLVRLIEARSASLMDTNGVAYRKIIGPARFLHNNTYLLCDTAIWEVETNIIHAVGHVQIVQENTFLTSDKIDYLVNNDLAQFRGHLVELYDKDGNVLRTNYLDYNTKDSVAVYYNGGAMRGTEGNLIESRNGRYVSQEKTFYFYNDVEMFTDSVFIKSEDLRYNTETDRVFFGKKTVAWQQENILTTESGYLDRPSNTFHFDKDGHILTAEQELWADTLVYNRDNGIARLYGNIQVLDTVQSALAFADYAEYLPEKNRITMNDLPSVAIYTFENDVRDTIFFSADTIVYHTERFCDIDSAEVVLAKERKKLADMDPVREIENENAAYLERMKHKSNMVGVSAEEAAAVAAMQASGEEQMPAGALRHLKGKADLPGPLPVRNDTLKQMPPSDSVQAMLPDSSLISAKDTLQAPPDTSSVAFIDAWHNVKLFRADFQGVCDSLVYTGIDSIARLYKEPVLWNDTVNQITSDSIQISFRNNAIYKANMISNAFIAVQEDSAHYNQVRGTEMIAFFRDNDIYRFDAIGGASMIFFLREKDSLITTMNRKEGRIISSTIKERQIQKIKYIEELKNDAYPTYNLTEEEKYLRGFVWFPERRPVSREEVCNRSIKASRRKQTDAIRLPLYPVSEIYFKEEKEAISDYRNSLFGE</sequence>
<reference evidence="2" key="2">
    <citation type="journal article" date="2021" name="PeerJ">
        <title>Extensive microbial diversity within the chicken gut microbiome revealed by metagenomics and culture.</title>
        <authorList>
            <person name="Gilroy R."/>
            <person name="Ravi A."/>
            <person name="Getino M."/>
            <person name="Pursley I."/>
            <person name="Horton D.L."/>
            <person name="Alikhan N.F."/>
            <person name="Baker D."/>
            <person name="Gharbi K."/>
            <person name="Hall N."/>
            <person name="Watson M."/>
            <person name="Adriaenssens E.M."/>
            <person name="Foster-Nyarko E."/>
            <person name="Jarju S."/>
            <person name="Secka A."/>
            <person name="Antonio M."/>
            <person name="Oren A."/>
            <person name="Chaudhuri R.R."/>
            <person name="La Ragione R."/>
            <person name="Hildebrand F."/>
            <person name="Pallen M.J."/>
        </authorList>
    </citation>
    <scope>NUCLEOTIDE SEQUENCE</scope>
    <source>
        <strain evidence="2">15467</strain>
    </source>
</reference>
<proteinExistence type="predicted"/>
<dbReference type="AlphaFoldDB" id="A0A9D9DKX2"/>
<evidence type="ECO:0000313" key="2">
    <source>
        <dbReference type="EMBL" id="MBO8429251.1"/>
    </source>
</evidence>